<sequence length="457" mass="49341">MITDFAQAGSVRSAAGSPAAGSLAAGSLAAGSPAAGSPAADKIRVAAIGINSMGWADINAVIRNPGVECVALCDADRNVLDKRAAEFASKGIQVKTYGDYRRILENKDIDAVVIGTPDHWHCLMMAEACEAGKDVYVEKPIGNSIAECRAMVAAQERYKRVVQVGQWQRSQKHFRDAVDFVHSGKLGKIGLVKVWGYFNYGNPILKQPDGTAPAGVDYDMWLGPAIKRPFNPNRFHGSFRWFWDYAGGIMTDWGVHLLDYALLGMKTAGSPAAGSPAAGSPAAGSPAAAAPKRVSASGAMLRNPGAETPDTLTTLFEYEGFNIQWEHVIGYGAGIYNREHGVAFLGENGTLIVDRRGWEVVPYEKRMEAVPFQASSDNGLDEHAKNFVEVIRSRRMDDLHAPIHVGAEVAILSQMGNIAYRTGSTLRWDAQKGEFDNAAANKLIGNEYHNGYKMPRV</sequence>
<dbReference type="SUPFAM" id="SSF51735">
    <property type="entry name" value="NAD(P)-binding Rossmann-fold domains"/>
    <property type="match status" value="1"/>
</dbReference>
<evidence type="ECO:0000259" key="1">
    <source>
        <dbReference type="Pfam" id="PF01408"/>
    </source>
</evidence>
<dbReference type="Proteomes" id="UP000600214">
    <property type="component" value="Unassembled WGS sequence"/>
</dbReference>
<dbReference type="InterPro" id="IPR000683">
    <property type="entry name" value="Gfo/Idh/MocA-like_OxRdtase_N"/>
</dbReference>
<feature type="domain" description="Gfo/Idh/MocA-like oxidoreductase bacterial type C-terminal" evidence="2">
    <location>
        <begin position="210"/>
        <end position="260"/>
    </location>
</feature>
<keyword evidence="4" id="KW-1185">Reference proteome</keyword>
<dbReference type="InterPro" id="IPR050463">
    <property type="entry name" value="Gfo/Idh/MocA_oxidrdct_glycsds"/>
</dbReference>
<dbReference type="SUPFAM" id="SSF55347">
    <property type="entry name" value="Glyceraldehyde-3-phosphate dehydrogenase-like, C-terminal domain"/>
    <property type="match status" value="1"/>
</dbReference>
<comment type="caution">
    <text evidence="3">The sequence shown here is derived from an EMBL/GenBank/DDBJ whole genome shotgun (WGS) entry which is preliminary data.</text>
</comment>
<dbReference type="InterPro" id="IPR043906">
    <property type="entry name" value="Gfo/Idh/MocA_OxRdtase_bact_C"/>
</dbReference>
<dbReference type="InterPro" id="IPR036291">
    <property type="entry name" value="NAD(P)-bd_dom_sf"/>
</dbReference>
<evidence type="ECO:0000259" key="2">
    <source>
        <dbReference type="Pfam" id="PF19051"/>
    </source>
</evidence>
<dbReference type="Pfam" id="PF19051">
    <property type="entry name" value="GFO_IDH_MocA_C2"/>
    <property type="match status" value="1"/>
</dbReference>
<proteinExistence type="predicted"/>
<organism evidence="3 4">
    <name type="scientific">Dyadobacter endophyticus</name>
    <dbReference type="NCBI Taxonomy" id="1749036"/>
    <lineage>
        <taxon>Bacteria</taxon>
        <taxon>Pseudomonadati</taxon>
        <taxon>Bacteroidota</taxon>
        <taxon>Cytophagia</taxon>
        <taxon>Cytophagales</taxon>
        <taxon>Spirosomataceae</taxon>
        <taxon>Dyadobacter</taxon>
    </lineage>
</organism>
<gene>
    <name evidence="3" type="ORF">GCM10007423_18980</name>
</gene>
<dbReference type="PANTHER" id="PTHR43818">
    <property type="entry name" value="BCDNA.GH03377"/>
    <property type="match status" value="1"/>
</dbReference>
<name>A0ABQ1YLH7_9BACT</name>
<feature type="domain" description="Gfo/Idh/MocA-like oxidoreductase N-terminal" evidence="1">
    <location>
        <begin position="43"/>
        <end position="165"/>
    </location>
</feature>
<dbReference type="Gene3D" id="3.40.50.720">
    <property type="entry name" value="NAD(P)-binding Rossmann-like Domain"/>
    <property type="match status" value="1"/>
</dbReference>
<dbReference type="EMBL" id="BMIA01000001">
    <property type="protein sequence ID" value="GGH30664.1"/>
    <property type="molecule type" value="Genomic_DNA"/>
</dbReference>
<dbReference type="PANTHER" id="PTHR43818:SF5">
    <property type="entry name" value="OXIDOREDUCTASE FAMILY PROTEIN"/>
    <property type="match status" value="1"/>
</dbReference>
<accession>A0ABQ1YLH7</accession>
<dbReference type="Gene3D" id="3.30.360.10">
    <property type="entry name" value="Dihydrodipicolinate Reductase, domain 2"/>
    <property type="match status" value="1"/>
</dbReference>
<evidence type="ECO:0000313" key="4">
    <source>
        <dbReference type="Proteomes" id="UP000600214"/>
    </source>
</evidence>
<reference evidence="4" key="1">
    <citation type="journal article" date="2019" name="Int. J. Syst. Evol. Microbiol.">
        <title>The Global Catalogue of Microorganisms (GCM) 10K type strain sequencing project: providing services to taxonomists for standard genome sequencing and annotation.</title>
        <authorList>
            <consortium name="The Broad Institute Genomics Platform"/>
            <consortium name="The Broad Institute Genome Sequencing Center for Infectious Disease"/>
            <person name="Wu L."/>
            <person name="Ma J."/>
        </authorList>
    </citation>
    <scope>NUCLEOTIDE SEQUENCE [LARGE SCALE GENOMIC DNA]</scope>
    <source>
        <strain evidence="4">CGMCC 1.15288</strain>
    </source>
</reference>
<evidence type="ECO:0000313" key="3">
    <source>
        <dbReference type="EMBL" id="GGH30664.1"/>
    </source>
</evidence>
<protein>
    <submittedName>
        <fullName evidence="3">NADH-dependent dehydrogenase</fullName>
    </submittedName>
</protein>
<dbReference type="Pfam" id="PF01408">
    <property type="entry name" value="GFO_IDH_MocA"/>
    <property type="match status" value="1"/>
</dbReference>